<reference evidence="4 5" key="1">
    <citation type="submission" date="2016-10" db="EMBL/GenBank/DDBJ databases">
        <authorList>
            <person name="de Groot N.N."/>
        </authorList>
    </citation>
    <scope>NUCLEOTIDE SEQUENCE [LARGE SCALE GENOMIC DNA]</scope>
    <source>
        <strain evidence="4 5">GAS522</strain>
    </source>
</reference>
<dbReference type="Pfam" id="PF13410">
    <property type="entry name" value="GST_C_2"/>
    <property type="match status" value="1"/>
</dbReference>
<gene>
    <name evidence="4" type="ORF">SAMN05444171_0614</name>
</gene>
<dbReference type="RefSeq" id="WP_074815378.1">
    <property type="nucleotide sequence ID" value="NZ_FNTI01000001.1"/>
</dbReference>
<dbReference type="Proteomes" id="UP000183208">
    <property type="component" value="Unassembled WGS sequence"/>
</dbReference>
<evidence type="ECO:0000313" key="4">
    <source>
        <dbReference type="EMBL" id="SEC08182.1"/>
    </source>
</evidence>
<dbReference type="PANTHER" id="PTHR43969">
    <property type="entry name" value="GLUTATHIONE S TRANSFERASE D10, ISOFORM A-RELATED"/>
    <property type="match status" value="1"/>
</dbReference>
<dbReference type="InterPro" id="IPR004045">
    <property type="entry name" value="Glutathione_S-Trfase_N"/>
</dbReference>
<dbReference type="Gene3D" id="3.40.30.10">
    <property type="entry name" value="Glutaredoxin"/>
    <property type="match status" value="1"/>
</dbReference>
<dbReference type="SFLD" id="SFLDG00358">
    <property type="entry name" value="Main_(cytGST)"/>
    <property type="match status" value="1"/>
</dbReference>
<dbReference type="PANTHER" id="PTHR43969:SF9">
    <property type="entry name" value="GLUTATHIONE S TRANSFERASE D10, ISOFORM A-RELATED"/>
    <property type="match status" value="1"/>
</dbReference>
<comment type="subunit">
    <text evidence="1">Homodimer.</text>
</comment>
<feature type="domain" description="GST N-terminal" evidence="2">
    <location>
        <begin position="1"/>
        <end position="80"/>
    </location>
</feature>
<dbReference type="Pfam" id="PF02798">
    <property type="entry name" value="GST_N"/>
    <property type="match status" value="1"/>
</dbReference>
<evidence type="ECO:0000313" key="5">
    <source>
        <dbReference type="Proteomes" id="UP000183208"/>
    </source>
</evidence>
<feature type="domain" description="GST C-terminal" evidence="3">
    <location>
        <begin position="85"/>
        <end position="207"/>
    </location>
</feature>
<evidence type="ECO:0000259" key="2">
    <source>
        <dbReference type="PROSITE" id="PS50404"/>
    </source>
</evidence>
<protein>
    <submittedName>
        <fullName evidence="4">Glutathione S-transferase</fullName>
    </submittedName>
</protein>
<evidence type="ECO:0000259" key="3">
    <source>
        <dbReference type="PROSITE" id="PS50405"/>
    </source>
</evidence>
<dbReference type="PROSITE" id="PS50404">
    <property type="entry name" value="GST_NTER"/>
    <property type="match status" value="1"/>
</dbReference>
<proteinExistence type="predicted"/>
<sequence length="207" mass="22937">MRLYYHPLSSNARRVVMTAIHLNVSLDLVVVDLLKGEHKGAEYQRLNPNGKVPLLDDDGFMLWESHAIMQYLVDGSPGQDLYPGDAKARADVNRWLFWSAYHFTPAVGFISRERVSKKMVGGSGGPDMAEIKRGEALLAAAAQVLDDHLARNRWIAQDKLTLADLAIAAPLMHTVAAELPVTGYANVQAWFARMQMLDAWKKAAVTP</sequence>
<dbReference type="PROSITE" id="PS50405">
    <property type="entry name" value="GST_CTER"/>
    <property type="match status" value="1"/>
</dbReference>
<name>A0A1M7L595_9BRAD</name>
<dbReference type="OrthoDB" id="9810080at2"/>
<dbReference type="Gene3D" id="1.20.1050.10">
    <property type="match status" value="1"/>
</dbReference>
<evidence type="ECO:0000256" key="1">
    <source>
        <dbReference type="ARBA" id="ARBA00011738"/>
    </source>
</evidence>
<dbReference type="InterPro" id="IPR040079">
    <property type="entry name" value="Glutathione_S-Trfase"/>
</dbReference>
<dbReference type="AlphaFoldDB" id="A0A1M7L595"/>
<accession>A0A1M7L595</accession>
<organism evidence="4 5">
    <name type="scientific">Bradyrhizobium lablabi</name>
    <dbReference type="NCBI Taxonomy" id="722472"/>
    <lineage>
        <taxon>Bacteria</taxon>
        <taxon>Pseudomonadati</taxon>
        <taxon>Pseudomonadota</taxon>
        <taxon>Alphaproteobacteria</taxon>
        <taxon>Hyphomicrobiales</taxon>
        <taxon>Nitrobacteraceae</taxon>
        <taxon>Bradyrhizobium</taxon>
    </lineage>
</organism>
<dbReference type="GO" id="GO:0004364">
    <property type="term" value="F:glutathione transferase activity"/>
    <property type="evidence" value="ECO:0007669"/>
    <property type="project" value="TreeGrafter"/>
</dbReference>
<dbReference type="SUPFAM" id="SSF47616">
    <property type="entry name" value="GST C-terminal domain-like"/>
    <property type="match status" value="1"/>
</dbReference>
<dbReference type="EMBL" id="FNTI01000001">
    <property type="protein sequence ID" value="SEC08182.1"/>
    <property type="molecule type" value="Genomic_DNA"/>
</dbReference>
<dbReference type="GO" id="GO:0006749">
    <property type="term" value="P:glutathione metabolic process"/>
    <property type="evidence" value="ECO:0007669"/>
    <property type="project" value="TreeGrafter"/>
</dbReference>
<dbReference type="SUPFAM" id="SSF52833">
    <property type="entry name" value="Thioredoxin-like"/>
    <property type="match status" value="1"/>
</dbReference>
<dbReference type="InterPro" id="IPR036249">
    <property type="entry name" value="Thioredoxin-like_sf"/>
</dbReference>
<dbReference type="SFLD" id="SFLDG01150">
    <property type="entry name" value="Main.1:_Beta-like"/>
    <property type="match status" value="1"/>
</dbReference>
<dbReference type="InterPro" id="IPR036282">
    <property type="entry name" value="Glutathione-S-Trfase_C_sf"/>
</dbReference>
<dbReference type="InterPro" id="IPR010987">
    <property type="entry name" value="Glutathione-S-Trfase_C-like"/>
</dbReference>
<dbReference type="SFLD" id="SFLDS00019">
    <property type="entry name" value="Glutathione_Transferase_(cytos"/>
    <property type="match status" value="1"/>
</dbReference>
<keyword evidence="4" id="KW-0808">Transferase</keyword>